<keyword evidence="7 8" id="KW-0472">Membrane</keyword>
<feature type="domain" description="RCK N-terminal" evidence="9">
    <location>
        <begin position="406"/>
        <end position="523"/>
    </location>
</feature>
<dbReference type="InterPro" id="IPR038770">
    <property type="entry name" value="Na+/solute_symporter_sf"/>
</dbReference>
<evidence type="ECO:0000256" key="6">
    <source>
        <dbReference type="ARBA" id="ARBA00022989"/>
    </source>
</evidence>
<evidence type="ECO:0000256" key="7">
    <source>
        <dbReference type="ARBA" id="ARBA00023136"/>
    </source>
</evidence>
<keyword evidence="3" id="KW-0813">Transport</keyword>
<evidence type="ECO:0000313" key="12">
    <source>
        <dbReference type="Proteomes" id="UP000177583"/>
    </source>
</evidence>
<dbReference type="GO" id="GO:0006813">
    <property type="term" value="P:potassium ion transport"/>
    <property type="evidence" value="ECO:0007669"/>
    <property type="project" value="UniProtKB-KW"/>
</dbReference>
<gene>
    <name evidence="11" type="ORF">A2557_09415</name>
</gene>
<dbReference type="SUPFAM" id="SSF51735">
    <property type="entry name" value="NAD(P)-binding Rossmann-fold domains"/>
    <property type="match status" value="1"/>
</dbReference>
<evidence type="ECO:0000259" key="10">
    <source>
        <dbReference type="PROSITE" id="PS51202"/>
    </source>
</evidence>
<comment type="caution">
    <text evidence="11">The sequence shown here is derived from an EMBL/GenBank/DDBJ whole genome shotgun (WGS) entry which is preliminary data.</text>
</comment>
<comment type="subcellular location">
    <subcellularLocation>
        <location evidence="1">Membrane</location>
        <topology evidence="1">Multi-pass membrane protein</topology>
    </subcellularLocation>
</comment>
<evidence type="ECO:0000256" key="1">
    <source>
        <dbReference type="ARBA" id="ARBA00004141"/>
    </source>
</evidence>
<protein>
    <recommendedName>
        <fullName evidence="13">Potassium transporter KefB</fullName>
    </recommendedName>
</protein>
<feature type="transmembrane region" description="Helical" evidence="8">
    <location>
        <begin position="31"/>
        <end position="51"/>
    </location>
</feature>
<dbReference type="InterPro" id="IPR003148">
    <property type="entry name" value="RCK_N"/>
</dbReference>
<dbReference type="Pfam" id="PF00999">
    <property type="entry name" value="Na_H_Exchanger"/>
    <property type="match status" value="1"/>
</dbReference>
<dbReference type="Gene3D" id="3.40.50.720">
    <property type="entry name" value="NAD(P)-binding Rossmann-like Domain"/>
    <property type="match status" value="1"/>
</dbReference>
<feature type="transmembrane region" description="Helical" evidence="8">
    <location>
        <begin position="296"/>
        <end position="317"/>
    </location>
</feature>
<dbReference type="PROSITE" id="PS51202">
    <property type="entry name" value="RCK_C"/>
    <property type="match status" value="1"/>
</dbReference>
<evidence type="ECO:0000259" key="9">
    <source>
        <dbReference type="PROSITE" id="PS51201"/>
    </source>
</evidence>
<dbReference type="Gene3D" id="3.30.70.1450">
    <property type="entry name" value="Regulator of K+ conductance, C-terminal domain"/>
    <property type="match status" value="1"/>
</dbReference>
<name>A0A1F6GQJ8_9PROT</name>
<accession>A0A1F6GQJ8</accession>
<dbReference type="EMBL" id="MFNF01000046">
    <property type="protein sequence ID" value="OGH00404.1"/>
    <property type="molecule type" value="Genomic_DNA"/>
</dbReference>
<evidence type="ECO:0008006" key="13">
    <source>
        <dbReference type="Google" id="ProtNLM"/>
    </source>
</evidence>
<reference evidence="11 12" key="1">
    <citation type="journal article" date="2016" name="Nat. Commun.">
        <title>Thousands of microbial genomes shed light on interconnected biogeochemical processes in an aquifer system.</title>
        <authorList>
            <person name="Anantharaman K."/>
            <person name="Brown C.T."/>
            <person name="Hug L.A."/>
            <person name="Sharon I."/>
            <person name="Castelle C.J."/>
            <person name="Probst A.J."/>
            <person name="Thomas B.C."/>
            <person name="Singh A."/>
            <person name="Wilkins M.J."/>
            <person name="Karaoz U."/>
            <person name="Brodie E.L."/>
            <person name="Williams K.H."/>
            <person name="Hubbard S.S."/>
            <person name="Banfield J.F."/>
        </authorList>
    </citation>
    <scope>NUCLEOTIDE SEQUENCE [LARGE SCALE GENOMIC DNA]</scope>
</reference>
<dbReference type="PANTHER" id="PTHR42751">
    <property type="entry name" value="SODIUM/HYDROGEN EXCHANGER FAMILY/TRKA DOMAIN PROTEIN"/>
    <property type="match status" value="1"/>
</dbReference>
<comment type="similarity">
    <text evidence="2">Belongs to the monovalent cation:proton antiporter 2 (CPA2) transporter (TC 2.A.37) family.</text>
</comment>
<dbReference type="GO" id="GO:1902600">
    <property type="term" value="P:proton transmembrane transport"/>
    <property type="evidence" value="ECO:0007669"/>
    <property type="project" value="InterPro"/>
</dbReference>
<sequence length="661" mass="71828">MPMSILQDLSLIFALSLVVAFVCIQIKLPPLVGYLLTGVALGPHGLGLIHGVEEVEVMAEIGVILLLFAIGLEFSFQDLKKIRREVFLGGSLQMALTLVLVFALCLPFGFSFQGALFLGLMVALSSTAIVLKVFGEKGWMESPHGRAGLAILIYQDLALVPLMLLIPYLAGRETGGLAGLGYLGLKILALGLGVYLLTRYLVPKFLYQIAKTRSRELFLLTVITLGLGVAWGTNLAGLSLGLGAFLAGLIIAESEYSTYALSNILPFRDIFSAFFFISIGMLLNLGGVWAQAPVMLGLTLLVLLVKSIGIGITGWWLKLSTKTTAILMLSLAQVGEFSFVLAKSGLEQELLDRAHYELFLGVTVLTLALTPILINFAPKFAQALHRRLHLEKSTRSEVPTQWVHGRNHLIIIGFGVTGQMLAKAAQTAGASFIILEMNAETVRREKAKGLPIHFGDSAQEEVLRHLGVTQASMMTVAISDPLSSLATIRLAKKLNPALYVIARTRFVSQQDLIYQAGADEVVTTEYEGAVEIFARVLNQLLIPQDKIEAFVAEIRADGYQMLRKPGEPTPSHLNLKSYLSGLEIRRLRVSERLITCQSLKDLELRSRYGVTVLAVGCAGQLRPNPSAQTPVCPGDELVMIGEPQQLAQAALYLCPAEEPEP</sequence>
<evidence type="ECO:0000256" key="5">
    <source>
        <dbReference type="ARBA" id="ARBA00022692"/>
    </source>
</evidence>
<dbReference type="Proteomes" id="UP000177583">
    <property type="component" value="Unassembled WGS sequence"/>
</dbReference>
<feature type="transmembrane region" description="Helical" evidence="8">
    <location>
        <begin position="217"/>
        <end position="250"/>
    </location>
</feature>
<evidence type="ECO:0000313" key="11">
    <source>
        <dbReference type="EMBL" id="OGH00404.1"/>
    </source>
</evidence>
<feature type="transmembrane region" description="Helical" evidence="8">
    <location>
        <begin position="147"/>
        <end position="170"/>
    </location>
</feature>
<keyword evidence="6 8" id="KW-1133">Transmembrane helix</keyword>
<dbReference type="GO" id="GO:0015297">
    <property type="term" value="F:antiporter activity"/>
    <property type="evidence" value="ECO:0007669"/>
    <property type="project" value="InterPro"/>
</dbReference>
<feature type="transmembrane region" description="Helical" evidence="8">
    <location>
        <begin position="116"/>
        <end position="135"/>
    </location>
</feature>
<dbReference type="Pfam" id="PF02254">
    <property type="entry name" value="TrkA_N"/>
    <property type="match status" value="1"/>
</dbReference>
<dbReference type="InterPro" id="IPR006037">
    <property type="entry name" value="RCK_C"/>
</dbReference>
<evidence type="ECO:0000256" key="3">
    <source>
        <dbReference type="ARBA" id="ARBA00022448"/>
    </source>
</evidence>
<dbReference type="Pfam" id="PF02080">
    <property type="entry name" value="TrkA_C"/>
    <property type="match status" value="1"/>
</dbReference>
<feature type="transmembrane region" description="Helical" evidence="8">
    <location>
        <begin position="176"/>
        <end position="197"/>
    </location>
</feature>
<organism evidence="11 12">
    <name type="scientific">Candidatus Lambdaproteobacteria bacterium RIFOXYD2_FULL_56_26</name>
    <dbReference type="NCBI Taxonomy" id="1817773"/>
    <lineage>
        <taxon>Bacteria</taxon>
        <taxon>Pseudomonadati</taxon>
        <taxon>Pseudomonadota</taxon>
        <taxon>Candidatus Lambdaproteobacteria</taxon>
    </lineage>
</organism>
<feature type="transmembrane region" description="Helical" evidence="8">
    <location>
        <begin position="354"/>
        <end position="377"/>
    </location>
</feature>
<proteinExistence type="inferred from homology"/>
<feature type="transmembrane region" description="Helical" evidence="8">
    <location>
        <begin position="57"/>
        <end position="74"/>
    </location>
</feature>
<feature type="transmembrane region" description="Helical" evidence="8">
    <location>
        <begin position="86"/>
        <end position="110"/>
    </location>
</feature>
<keyword evidence="4" id="KW-0406">Ion transport</keyword>
<evidence type="ECO:0000256" key="4">
    <source>
        <dbReference type="ARBA" id="ARBA00022538"/>
    </source>
</evidence>
<dbReference type="SUPFAM" id="SSF116726">
    <property type="entry name" value="TrkA C-terminal domain-like"/>
    <property type="match status" value="1"/>
</dbReference>
<feature type="transmembrane region" description="Helical" evidence="8">
    <location>
        <begin position="270"/>
        <end position="289"/>
    </location>
</feature>
<dbReference type="Gene3D" id="1.20.1530.20">
    <property type="match status" value="1"/>
</dbReference>
<dbReference type="GO" id="GO:0008324">
    <property type="term" value="F:monoatomic cation transmembrane transporter activity"/>
    <property type="evidence" value="ECO:0007669"/>
    <property type="project" value="InterPro"/>
</dbReference>
<keyword evidence="4" id="KW-0630">Potassium</keyword>
<keyword evidence="4" id="KW-0633">Potassium transport</keyword>
<dbReference type="InterPro" id="IPR036721">
    <property type="entry name" value="RCK_C_sf"/>
</dbReference>
<dbReference type="PANTHER" id="PTHR42751:SF3">
    <property type="entry name" value="SODIUM_GLUTAMATE SYMPORTER"/>
    <property type="match status" value="1"/>
</dbReference>
<dbReference type="InterPro" id="IPR006153">
    <property type="entry name" value="Cation/H_exchanger_TM"/>
</dbReference>
<keyword evidence="5 8" id="KW-0812">Transmembrane</keyword>
<dbReference type="PROSITE" id="PS51201">
    <property type="entry name" value="RCK_N"/>
    <property type="match status" value="1"/>
</dbReference>
<feature type="transmembrane region" description="Helical" evidence="8">
    <location>
        <begin position="6"/>
        <end position="24"/>
    </location>
</feature>
<evidence type="ECO:0000256" key="2">
    <source>
        <dbReference type="ARBA" id="ARBA00005551"/>
    </source>
</evidence>
<feature type="domain" description="RCK C-terminal" evidence="10">
    <location>
        <begin position="570"/>
        <end position="655"/>
    </location>
</feature>
<evidence type="ECO:0000256" key="8">
    <source>
        <dbReference type="SAM" id="Phobius"/>
    </source>
</evidence>
<dbReference type="InterPro" id="IPR036291">
    <property type="entry name" value="NAD(P)-bd_dom_sf"/>
</dbReference>
<dbReference type="AlphaFoldDB" id="A0A1F6GQJ8"/>
<dbReference type="GO" id="GO:0016020">
    <property type="term" value="C:membrane"/>
    <property type="evidence" value="ECO:0007669"/>
    <property type="project" value="UniProtKB-SubCell"/>
</dbReference>